<feature type="chain" id="PRO_5042046920" evidence="1">
    <location>
        <begin position="23"/>
        <end position="126"/>
    </location>
</feature>
<dbReference type="AlphaFoldDB" id="A0AAD3REF0"/>
<protein>
    <submittedName>
        <fullName evidence="2">Leucine-rich repeat extensin-like protein 2</fullName>
    </submittedName>
</protein>
<dbReference type="EMBL" id="BRZM01000109">
    <property type="protein sequence ID" value="GLD67379.1"/>
    <property type="molecule type" value="Genomic_DNA"/>
</dbReference>
<comment type="caution">
    <text evidence="2">The sequence shown here is derived from an EMBL/GenBank/DDBJ whole genome shotgun (WGS) entry which is preliminary data.</text>
</comment>
<sequence length="126" mass="14029">MMTARFFSGASLFALLIVDICCLPVKKAPALPLQVSPHRLISLHYSQSPVSLNQQYMLALVPPLDLLCPDTVAVQWDIILLPNHHQEQLLNLAHMKSTGLLRLLVSSLVRNSQLMLLVFIPVHLGM</sequence>
<dbReference type="Proteomes" id="UP001279410">
    <property type="component" value="Unassembled WGS sequence"/>
</dbReference>
<proteinExistence type="predicted"/>
<evidence type="ECO:0000313" key="3">
    <source>
        <dbReference type="Proteomes" id="UP001279410"/>
    </source>
</evidence>
<keyword evidence="1" id="KW-0732">Signal</keyword>
<name>A0AAD3REF0_LATJO</name>
<evidence type="ECO:0000256" key="1">
    <source>
        <dbReference type="SAM" id="SignalP"/>
    </source>
</evidence>
<feature type="signal peptide" evidence="1">
    <location>
        <begin position="1"/>
        <end position="22"/>
    </location>
</feature>
<evidence type="ECO:0000313" key="2">
    <source>
        <dbReference type="EMBL" id="GLD67379.1"/>
    </source>
</evidence>
<reference evidence="2" key="1">
    <citation type="submission" date="2022-08" db="EMBL/GenBank/DDBJ databases">
        <title>Genome sequencing of akame (Lates japonicus).</title>
        <authorList>
            <person name="Hashiguchi Y."/>
            <person name="Takahashi H."/>
        </authorList>
    </citation>
    <scope>NUCLEOTIDE SEQUENCE</scope>
    <source>
        <strain evidence="2">Kochi</strain>
    </source>
</reference>
<gene>
    <name evidence="2" type="ORF">AKAME5_001873000</name>
</gene>
<accession>A0AAD3REF0</accession>
<organism evidence="2 3">
    <name type="scientific">Lates japonicus</name>
    <name type="common">Japanese lates</name>
    <dbReference type="NCBI Taxonomy" id="270547"/>
    <lineage>
        <taxon>Eukaryota</taxon>
        <taxon>Metazoa</taxon>
        <taxon>Chordata</taxon>
        <taxon>Craniata</taxon>
        <taxon>Vertebrata</taxon>
        <taxon>Euteleostomi</taxon>
        <taxon>Actinopterygii</taxon>
        <taxon>Neopterygii</taxon>
        <taxon>Teleostei</taxon>
        <taxon>Neoteleostei</taxon>
        <taxon>Acanthomorphata</taxon>
        <taxon>Carangaria</taxon>
        <taxon>Carangaria incertae sedis</taxon>
        <taxon>Centropomidae</taxon>
        <taxon>Lates</taxon>
    </lineage>
</organism>
<keyword evidence="3" id="KW-1185">Reference proteome</keyword>